<dbReference type="EMBL" id="QUSW01000012">
    <property type="protein sequence ID" value="RQP21243.1"/>
    <property type="molecule type" value="Genomic_DNA"/>
</dbReference>
<dbReference type="PANTHER" id="PTHR43875:SF10">
    <property type="entry name" value="BLL2173 PROTEIN"/>
    <property type="match status" value="1"/>
</dbReference>
<dbReference type="GO" id="GO:0055052">
    <property type="term" value="C:ATP-binding cassette (ABC) transporter complex, substrate-binding subunit-containing"/>
    <property type="evidence" value="ECO:0007669"/>
    <property type="project" value="TreeGrafter"/>
</dbReference>
<dbReference type="InterPro" id="IPR003439">
    <property type="entry name" value="ABC_transporter-like_ATP-bd"/>
</dbReference>
<dbReference type="FunFam" id="3.40.50.300:FF:000042">
    <property type="entry name" value="Maltose/maltodextrin ABC transporter, ATP-binding protein"/>
    <property type="match status" value="1"/>
</dbReference>
<dbReference type="InterPro" id="IPR015855">
    <property type="entry name" value="ABC_transpr_MalK-like"/>
</dbReference>
<dbReference type="Pfam" id="PF00005">
    <property type="entry name" value="ABC_tran"/>
    <property type="match status" value="1"/>
</dbReference>
<dbReference type="PROSITE" id="PS00211">
    <property type="entry name" value="ABC_TRANSPORTER_1"/>
    <property type="match status" value="1"/>
</dbReference>
<evidence type="ECO:0000256" key="2">
    <source>
        <dbReference type="ARBA" id="ARBA00022475"/>
    </source>
</evidence>
<dbReference type="PROSITE" id="PS50893">
    <property type="entry name" value="ABC_TRANSPORTER_2"/>
    <property type="match status" value="1"/>
</dbReference>
<dbReference type="Gene3D" id="2.40.50.100">
    <property type="match status" value="1"/>
</dbReference>
<proteinExistence type="predicted"/>
<dbReference type="InterPro" id="IPR017871">
    <property type="entry name" value="ABC_transporter-like_CS"/>
</dbReference>
<dbReference type="Gene3D" id="2.40.50.140">
    <property type="entry name" value="Nucleic acid-binding proteins"/>
    <property type="match status" value="1"/>
</dbReference>
<dbReference type="Pfam" id="PF08402">
    <property type="entry name" value="TOBE_2"/>
    <property type="match status" value="1"/>
</dbReference>
<evidence type="ECO:0000256" key="1">
    <source>
        <dbReference type="ARBA" id="ARBA00022448"/>
    </source>
</evidence>
<keyword evidence="3" id="KW-0547">Nucleotide-binding</keyword>
<keyword evidence="4 6" id="KW-0067">ATP-binding</keyword>
<dbReference type="InterPro" id="IPR047641">
    <property type="entry name" value="ABC_transpr_MalK/UgpC-like"/>
</dbReference>
<dbReference type="GO" id="GO:0016887">
    <property type="term" value="F:ATP hydrolysis activity"/>
    <property type="evidence" value="ECO:0007669"/>
    <property type="project" value="InterPro"/>
</dbReference>
<dbReference type="Gene3D" id="3.40.50.300">
    <property type="entry name" value="P-loop containing nucleotide triphosphate hydrolases"/>
    <property type="match status" value="1"/>
</dbReference>
<name>A0A3N7HID7_9BURK</name>
<evidence type="ECO:0000313" key="7">
    <source>
        <dbReference type="Proteomes" id="UP000267464"/>
    </source>
</evidence>
<evidence type="ECO:0000313" key="6">
    <source>
        <dbReference type="EMBL" id="RQP21243.1"/>
    </source>
</evidence>
<dbReference type="CDD" id="cd03301">
    <property type="entry name" value="ABC_MalK_N"/>
    <property type="match status" value="1"/>
</dbReference>
<dbReference type="GO" id="GO:0005524">
    <property type="term" value="F:ATP binding"/>
    <property type="evidence" value="ECO:0007669"/>
    <property type="project" value="UniProtKB-KW"/>
</dbReference>
<dbReference type="InterPro" id="IPR012340">
    <property type="entry name" value="NA-bd_OB-fold"/>
</dbReference>
<reference evidence="6 7" key="1">
    <citation type="submission" date="2018-08" db="EMBL/GenBank/DDBJ databases">
        <authorList>
            <person name="Khan S.A."/>
            <person name="Jeon C.O."/>
            <person name="Chun B.H."/>
            <person name="Jeong S.E."/>
        </authorList>
    </citation>
    <scope>NUCLEOTIDE SEQUENCE [LARGE SCALE GENOMIC DNA]</scope>
    <source>
        <strain evidence="6 7">S-16</strain>
    </source>
</reference>
<dbReference type="InterPro" id="IPR027417">
    <property type="entry name" value="P-loop_NTPase"/>
</dbReference>
<dbReference type="SMART" id="SM00382">
    <property type="entry name" value="AAA"/>
    <property type="match status" value="1"/>
</dbReference>
<dbReference type="AlphaFoldDB" id="A0A3N7HID7"/>
<evidence type="ECO:0000256" key="4">
    <source>
        <dbReference type="ARBA" id="ARBA00022840"/>
    </source>
</evidence>
<dbReference type="SUPFAM" id="SSF50331">
    <property type="entry name" value="MOP-like"/>
    <property type="match status" value="1"/>
</dbReference>
<sequence length="359" mass="38404">MSAIHLHNVAKRFGSADVIRNVSMDIADGEFCVLVGPSGSGKSTLLRMIAGLEAASAGRLSIGGRDVTDLPPKARDIAMVFQSYALYPQMTVAENMGFGLKLAGKPKAEVEQRVNSAADMLGLRHLLPRKPAALSGGQRQRVAMGRAMVREPSVFLFDEPLSNLDAALRAQVRGEIRDLHRRLATTSVYVTHDQVEAMTMGDRIVVLRDGRVEQAGTPVELYERPANRFVAGFIGSPAMNFFDAPVVHAPDMPVASVGGTTLKLPANCDALAQVTLGLRPEHLEPGDADPATHLGWTAVVDSVEFIGAETQLVLDTPVGRLCATHRGGTPAKPGERIAVRAPKDRVHCFDPGTGGRMTH</sequence>
<dbReference type="OrthoDB" id="5298774at2"/>
<dbReference type="SUPFAM" id="SSF52540">
    <property type="entry name" value="P-loop containing nucleoside triphosphate hydrolases"/>
    <property type="match status" value="1"/>
</dbReference>
<keyword evidence="2" id="KW-0472">Membrane</keyword>
<reference evidence="6 7" key="2">
    <citation type="submission" date="2018-12" db="EMBL/GenBank/DDBJ databases">
        <title>Rhizobacter gummiphilus sp. nov., a rubber-degrading bacterium isolated from the soil of a botanical garden in Japan.</title>
        <authorList>
            <person name="Shunsuke S.S."/>
        </authorList>
    </citation>
    <scope>NUCLEOTIDE SEQUENCE [LARGE SCALE GENOMIC DNA]</scope>
    <source>
        <strain evidence="6 7">S-16</strain>
    </source>
</reference>
<comment type="caution">
    <text evidence="6">The sequence shown here is derived from an EMBL/GenBank/DDBJ whole genome shotgun (WGS) entry which is preliminary data.</text>
</comment>
<dbReference type="NCBIfam" id="NF008653">
    <property type="entry name" value="PRK11650.1"/>
    <property type="match status" value="1"/>
</dbReference>
<dbReference type="InterPro" id="IPR003593">
    <property type="entry name" value="AAA+_ATPase"/>
</dbReference>
<dbReference type="Proteomes" id="UP000267464">
    <property type="component" value="Unassembled WGS sequence"/>
</dbReference>
<dbReference type="InterPro" id="IPR008995">
    <property type="entry name" value="Mo/tungstate-bd_C_term_dom"/>
</dbReference>
<accession>A0A3N7HID7</accession>
<evidence type="ECO:0000259" key="5">
    <source>
        <dbReference type="PROSITE" id="PS50893"/>
    </source>
</evidence>
<dbReference type="GO" id="GO:0008643">
    <property type="term" value="P:carbohydrate transport"/>
    <property type="evidence" value="ECO:0007669"/>
    <property type="project" value="InterPro"/>
</dbReference>
<evidence type="ECO:0000256" key="3">
    <source>
        <dbReference type="ARBA" id="ARBA00022741"/>
    </source>
</evidence>
<gene>
    <name evidence="6" type="primary">ugpC</name>
    <name evidence="6" type="ORF">DZC73_28825</name>
</gene>
<dbReference type="RefSeq" id="WP_124543870.1">
    <property type="nucleotide sequence ID" value="NZ_QUSW01000012.1"/>
</dbReference>
<dbReference type="PANTHER" id="PTHR43875">
    <property type="entry name" value="MALTODEXTRIN IMPORT ATP-BINDING PROTEIN MSMX"/>
    <property type="match status" value="1"/>
</dbReference>
<dbReference type="GO" id="GO:0140359">
    <property type="term" value="F:ABC-type transporter activity"/>
    <property type="evidence" value="ECO:0007669"/>
    <property type="project" value="InterPro"/>
</dbReference>
<dbReference type="InterPro" id="IPR013611">
    <property type="entry name" value="Transp-assoc_OB_typ2"/>
</dbReference>
<keyword evidence="1" id="KW-0813">Transport</keyword>
<organism evidence="6 7">
    <name type="scientific">Piscinibacter terrae</name>
    <dbReference type="NCBI Taxonomy" id="2496871"/>
    <lineage>
        <taxon>Bacteria</taxon>
        <taxon>Pseudomonadati</taxon>
        <taxon>Pseudomonadota</taxon>
        <taxon>Betaproteobacteria</taxon>
        <taxon>Burkholderiales</taxon>
        <taxon>Sphaerotilaceae</taxon>
        <taxon>Piscinibacter</taxon>
    </lineage>
</organism>
<protein>
    <submittedName>
        <fullName evidence="6">sn-glycerol-3-phosphate ABC transporter ATP-binding protein UgpC</fullName>
    </submittedName>
</protein>
<feature type="domain" description="ABC transporter" evidence="5">
    <location>
        <begin position="4"/>
        <end position="234"/>
    </location>
</feature>
<keyword evidence="2" id="KW-1003">Cell membrane</keyword>
<keyword evidence="7" id="KW-1185">Reference proteome</keyword>